<accession>A0A2A7SAJ4</accession>
<proteinExistence type="predicted"/>
<evidence type="ECO:0008006" key="4">
    <source>
        <dbReference type="Google" id="ProtNLM"/>
    </source>
</evidence>
<sequence>MKKTFSALVLAVLVSVSPCLFAKAQTQVNTGNHQYTSVKIAYATSELTNCSFQYSPVDFCDAKHVKAYQDSLKNDSPNFNGHYILLTYPEFKDYHQQTAVAIDTQTGVVYPLPIDAFSGYMHGRRTAKDEGKITYSLESNKVCISGAILVYRAFEEGNFCFEFVGDKFVGHHTEYMYP</sequence>
<evidence type="ECO:0000256" key="1">
    <source>
        <dbReference type="SAM" id="SignalP"/>
    </source>
</evidence>
<gene>
    <name evidence="2" type="ORF">CRM94_16380</name>
</gene>
<keyword evidence="1" id="KW-0732">Signal</keyword>
<feature type="chain" id="PRO_5012111504" description="Lipoprotein" evidence="1">
    <location>
        <begin position="23"/>
        <end position="178"/>
    </location>
</feature>
<evidence type="ECO:0000313" key="2">
    <source>
        <dbReference type="EMBL" id="PEH40581.1"/>
    </source>
</evidence>
<comment type="caution">
    <text evidence="2">The sequence shown here is derived from an EMBL/GenBank/DDBJ whole genome shotgun (WGS) entry which is preliminary data.</text>
</comment>
<dbReference type="RefSeq" id="WP_098153284.1">
    <property type="nucleotide sequence ID" value="NZ_CADEYU010000027.1"/>
</dbReference>
<protein>
    <recommendedName>
        <fullName evidence="4">Lipoprotein</fullName>
    </recommendedName>
</protein>
<dbReference type="EMBL" id="PDDY01000002">
    <property type="protein sequence ID" value="PEH40581.1"/>
    <property type="molecule type" value="Genomic_DNA"/>
</dbReference>
<reference evidence="3" key="1">
    <citation type="submission" date="2017-09" db="EMBL/GenBank/DDBJ databases">
        <title>FDA dAtabase for Regulatory Grade micrObial Sequences (FDA-ARGOS): Supporting development and validation of Infectious Disease Dx tests.</title>
        <authorList>
            <person name="Minogue T."/>
            <person name="Wolcott M."/>
            <person name="Wasieloski L."/>
            <person name="Aguilar W."/>
            <person name="Moore D."/>
            <person name="Tallon L."/>
            <person name="Sadzewicz L."/>
            <person name="Ott S."/>
            <person name="Zhao X."/>
            <person name="Nagaraj S."/>
            <person name="Vavikolanu K."/>
            <person name="Aluvathingal J."/>
            <person name="Nadendla S."/>
            <person name="Sichtig H."/>
        </authorList>
    </citation>
    <scope>NUCLEOTIDE SEQUENCE [LARGE SCALE GENOMIC DNA]</scope>
    <source>
        <strain evidence="3">FDAARGOS_390</strain>
    </source>
</reference>
<dbReference type="Proteomes" id="UP000220629">
    <property type="component" value="Unassembled WGS sequence"/>
</dbReference>
<evidence type="ECO:0000313" key="3">
    <source>
        <dbReference type="Proteomes" id="UP000220629"/>
    </source>
</evidence>
<feature type="signal peptide" evidence="1">
    <location>
        <begin position="1"/>
        <end position="22"/>
    </location>
</feature>
<dbReference type="AlphaFoldDB" id="A0A2A7SAJ4"/>
<organism evidence="2 3">
    <name type="scientific">Burkholderia gladioli</name>
    <name type="common">Pseudomonas marginata</name>
    <name type="synonym">Phytomonas marginata</name>
    <dbReference type="NCBI Taxonomy" id="28095"/>
    <lineage>
        <taxon>Bacteria</taxon>
        <taxon>Pseudomonadati</taxon>
        <taxon>Pseudomonadota</taxon>
        <taxon>Betaproteobacteria</taxon>
        <taxon>Burkholderiales</taxon>
        <taxon>Burkholderiaceae</taxon>
        <taxon>Burkholderia</taxon>
    </lineage>
</organism>
<name>A0A2A7SAJ4_BURGA</name>